<reference evidence="7" key="1">
    <citation type="journal article" date="2019" name="Int. J. Syst. Evol. Microbiol.">
        <title>The Global Catalogue of Microorganisms (GCM) 10K type strain sequencing project: providing services to taxonomists for standard genome sequencing and annotation.</title>
        <authorList>
            <consortium name="The Broad Institute Genomics Platform"/>
            <consortium name="The Broad Institute Genome Sequencing Center for Infectious Disease"/>
            <person name="Wu L."/>
            <person name="Ma J."/>
        </authorList>
    </citation>
    <scope>NUCLEOTIDE SEQUENCE [LARGE SCALE GENOMIC DNA]</scope>
    <source>
        <strain evidence="7">CGMCC 1.16619</strain>
    </source>
</reference>
<dbReference type="PROSITE" id="PS50110">
    <property type="entry name" value="RESPONSE_REGULATORY"/>
    <property type="match status" value="1"/>
</dbReference>
<evidence type="ECO:0000259" key="5">
    <source>
        <dbReference type="PROSITE" id="PS50110"/>
    </source>
</evidence>
<keyword evidence="1 3" id="KW-0597">Phosphoprotein</keyword>
<feature type="domain" description="Response regulatory" evidence="5">
    <location>
        <begin position="19"/>
        <end position="137"/>
    </location>
</feature>
<dbReference type="SUPFAM" id="SSF52172">
    <property type="entry name" value="CheY-like"/>
    <property type="match status" value="1"/>
</dbReference>
<evidence type="ECO:0000256" key="2">
    <source>
        <dbReference type="ARBA" id="ARBA00023012"/>
    </source>
</evidence>
<dbReference type="Gene3D" id="1.20.120.160">
    <property type="entry name" value="HPT domain"/>
    <property type="match status" value="1"/>
</dbReference>
<dbReference type="InterPro" id="IPR050595">
    <property type="entry name" value="Bact_response_regulator"/>
</dbReference>
<feature type="modified residue" description="4-aspartylphosphate" evidence="3">
    <location>
        <position position="68"/>
    </location>
</feature>
<sequence>MNQLPDGPSIAPAGTRRPHVLVADDDPASCRFLSDGLRALGAVAEACTEGTTALRRARDETFDLLLLDCRMPGGGALHILSQLRGDRQARSTDSLAVATSAELEPDERRQLLAAGFGEILLKPCGLDDLQHLLALVQPEREASCVLDDQAALSSTGDVTTMRALRLLLREELAQLQRELDALSLDRDGFGERLHRLRSSCGFCGAAALSAQTVQLQQQLARAAATPAALMRFRQVLQATLQALDR</sequence>
<dbReference type="EMBL" id="JBHSNF010000002">
    <property type="protein sequence ID" value="MFC5526263.1"/>
    <property type="molecule type" value="Genomic_DNA"/>
</dbReference>
<evidence type="ECO:0000313" key="7">
    <source>
        <dbReference type="Proteomes" id="UP001596114"/>
    </source>
</evidence>
<protein>
    <submittedName>
        <fullName evidence="6">Response regulator</fullName>
    </submittedName>
</protein>
<organism evidence="6 7">
    <name type="scientific">Rhodanobacter ginsengisoli</name>
    <dbReference type="NCBI Taxonomy" id="418646"/>
    <lineage>
        <taxon>Bacteria</taxon>
        <taxon>Pseudomonadati</taxon>
        <taxon>Pseudomonadota</taxon>
        <taxon>Gammaproteobacteria</taxon>
        <taxon>Lysobacterales</taxon>
        <taxon>Rhodanobacteraceae</taxon>
        <taxon>Rhodanobacter</taxon>
    </lineage>
</organism>
<feature type="coiled-coil region" evidence="4">
    <location>
        <begin position="158"/>
        <end position="192"/>
    </location>
</feature>
<keyword evidence="2" id="KW-0902">Two-component regulatory system</keyword>
<comment type="caution">
    <text evidence="6">The sequence shown here is derived from an EMBL/GenBank/DDBJ whole genome shotgun (WGS) entry which is preliminary data.</text>
</comment>
<dbReference type="SUPFAM" id="SSF47226">
    <property type="entry name" value="Histidine-containing phosphotransfer domain, HPT domain"/>
    <property type="match status" value="1"/>
</dbReference>
<proteinExistence type="predicted"/>
<evidence type="ECO:0000256" key="4">
    <source>
        <dbReference type="SAM" id="Coils"/>
    </source>
</evidence>
<dbReference type="InterPro" id="IPR036641">
    <property type="entry name" value="HPT_dom_sf"/>
</dbReference>
<dbReference type="InterPro" id="IPR011006">
    <property type="entry name" value="CheY-like_superfamily"/>
</dbReference>
<dbReference type="InterPro" id="IPR001789">
    <property type="entry name" value="Sig_transdc_resp-reg_receiver"/>
</dbReference>
<evidence type="ECO:0000256" key="3">
    <source>
        <dbReference type="PROSITE-ProRule" id="PRU00169"/>
    </source>
</evidence>
<dbReference type="SMART" id="SM00448">
    <property type="entry name" value="REC"/>
    <property type="match status" value="1"/>
</dbReference>
<dbReference type="PANTHER" id="PTHR44591">
    <property type="entry name" value="STRESS RESPONSE REGULATOR PROTEIN 1"/>
    <property type="match status" value="1"/>
</dbReference>
<dbReference type="RefSeq" id="WP_377319804.1">
    <property type="nucleotide sequence ID" value="NZ_JBHSNF010000002.1"/>
</dbReference>
<dbReference type="Gene3D" id="3.40.50.2300">
    <property type="match status" value="1"/>
</dbReference>
<dbReference type="PANTHER" id="PTHR44591:SF23">
    <property type="entry name" value="CHEY SUBFAMILY"/>
    <property type="match status" value="1"/>
</dbReference>
<keyword evidence="4" id="KW-0175">Coiled coil</keyword>
<keyword evidence="7" id="KW-1185">Reference proteome</keyword>
<dbReference type="Pfam" id="PF01627">
    <property type="entry name" value="Hpt"/>
    <property type="match status" value="1"/>
</dbReference>
<dbReference type="Pfam" id="PF00072">
    <property type="entry name" value="Response_reg"/>
    <property type="match status" value="1"/>
</dbReference>
<evidence type="ECO:0000256" key="1">
    <source>
        <dbReference type="ARBA" id="ARBA00022553"/>
    </source>
</evidence>
<dbReference type="CDD" id="cd00156">
    <property type="entry name" value="REC"/>
    <property type="match status" value="1"/>
</dbReference>
<accession>A0ABW0QNG0</accession>
<dbReference type="InterPro" id="IPR008207">
    <property type="entry name" value="Sig_transdc_His_kin_Hpt_dom"/>
</dbReference>
<name>A0ABW0QNG0_9GAMM</name>
<dbReference type="Proteomes" id="UP001596114">
    <property type="component" value="Unassembled WGS sequence"/>
</dbReference>
<evidence type="ECO:0000313" key="6">
    <source>
        <dbReference type="EMBL" id="MFC5526263.1"/>
    </source>
</evidence>
<gene>
    <name evidence="6" type="ORF">ACFPPA_10965</name>
</gene>